<name>A0A433JDN9_9PROT</name>
<evidence type="ECO:0000313" key="2">
    <source>
        <dbReference type="EMBL" id="RUQ75003.1"/>
    </source>
</evidence>
<evidence type="ECO:0000313" key="3">
    <source>
        <dbReference type="Proteomes" id="UP000280346"/>
    </source>
</evidence>
<comment type="caution">
    <text evidence="2">The sequence shown here is derived from an EMBL/GenBank/DDBJ whole genome shotgun (WGS) entry which is preliminary data.</text>
</comment>
<feature type="compositionally biased region" description="Basic and acidic residues" evidence="1">
    <location>
        <begin position="17"/>
        <end position="26"/>
    </location>
</feature>
<sequence length="282" mass="30260">MVQFTVTDRVIDSKTLKFLPRHDDRPASATESAPLPPQSPERGSNGDSVTLSDDAKALMEQAKATARGQFTLTTGELETRIPGFDSRKFTPAYKNAEQDYMERMRAYNTERETFFEEKLGMKVGLIGGAAFGVLDRLAAHQGILKPPVPDALLEAGWSDPFEADKDSPTGVLGIGIPGTDRSLTITFDRTASIPPDTKLKLAGLTQDGSDNGPLLGRIRTGALGKLTNWDAAAGNTVHAVTDGTKGPNAKVLATISSHGMDDEARRHALSLLGVLRNFMEAP</sequence>
<protein>
    <submittedName>
        <fullName evidence="2">Uncharacterized protein</fullName>
    </submittedName>
</protein>
<gene>
    <name evidence="2" type="ORF">EJ913_03815</name>
</gene>
<dbReference type="EMBL" id="RZIJ01000002">
    <property type="protein sequence ID" value="RUQ75003.1"/>
    <property type="molecule type" value="Genomic_DNA"/>
</dbReference>
<feature type="region of interest" description="Disordered" evidence="1">
    <location>
        <begin position="17"/>
        <end position="50"/>
    </location>
</feature>
<keyword evidence="3" id="KW-1185">Reference proteome</keyword>
<feature type="compositionally biased region" description="Polar residues" evidence="1">
    <location>
        <begin position="41"/>
        <end position="50"/>
    </location>
</feature>
<reference evidence="2 3" key="1">
    <citation type="submission" date="2018-12" db="EMBL/GenBank/DDBJ databases">
        <authorList>
            <person name="Yang Y."/>
        </authorList>
    </citation>
    <scope>NUCLEOTIDE SEQUENCE [LARGE SCALE GENOMIC DNA]</scope>
    <source>
        <strain evidence="2 3">GSF71</strain>
    </source>
</reference>
<organism evidence="2 3">
    <name type="scientific">Azospirillum doebereinerae</name>
    <dbReference type="NCBI Taxonomy" id="92933"/>
    <lineage>
        <taxon>Bacteria</taxon>
        <taxon>Pseudomonadati</taxon>
        <taxon>Pseudomonadota</taxon>
        <taxon>Alphaproteobacteria</taxon>
        <taxon>Rhodospirillales</taxon>
        <taxon>Azospirillaceae</taxon>
        <taxon>Azospirillum</taxon>
    </lineage>
</organism>
<proteinExistence type="predicted"/>
<accession>A0A433JDN9</accession>
<dbReference type="RefSeq" id="WP_126994959.1">
    <property type="nucleotide sequence ID" value="NZ_JBNPXW010000002.1"/>
</dbReference>
<dbReference type="AlphaFoldDB" id="A0A433JDN9"/>
<dbReference type="Proteomes" id="UP000280346">
    <property type="component" value="Unassembled WGS sequence"/>
</dbReference>
<evidence type="ECO:0000256" key="1">
    <source>
        <dbReference type="SAM" id="MobiDB-lite"/>
    </source>
</evidence>